<comment type="caution">
    <text evidence="1">The sequence shown here is derived from an EMBL/GenBank/DDBJ whole genome shotgun (WGS) entry which is preliminary data.</text>
</comment>
<dbReference type="RefSeq" id="WP_192784542.1">
    <property type="nucleotide sequence ID" value="NZ_JADBEK010000001.1"/>
</dbReference>
<evidence type="ECO:0000313" key="1">
    <source>
        <dbReference type="EMBL" id="MBE1583451.1"/>
    </source>
</evidence>
<dbReference type="Proteomes" id="UP000633509">
    <property type="component" value="Unassembled WGS sequence"/>
</dbReference>
<evidence type="ECO:0000313" key="2">
    <source>
        <dbReference type="Proteomes" id="UP000633509"/>
    </source>
</evidence>
<proteinExistence type="predicted"/>
<keyword evidence="2" id="KW-1185">Reference proteome</keyword>
<protein>
    <recommendedName>
        <fullName evidence="3">Monooxygenase</fullName>
    </recommendedName>
</protein>
<dbReference type="EMBL" id="JADBEK010000001">
    <property type="protein sequence ID" value="MBE1583451.1"/>
    <property type="molecule type" value="Genomic_DNA"/>
</dbReference>
<dbReference type="SUPFAM" id="SSF54909">
    <property type="entry name" value="Dimeric alpha+beta barrel"/>
    <property type="match status" value="1"/>
</dbReference>
<dbReference type="InterPro" id="IPR011008">
    <property type="entry name" value="Dimeric_a/b-barrel"/>
</dbReference>
<sequence length="127" mass="14048">MLRSRWTPGPAAGATGTVLVSVTDFRAGRLHDLPGVYLAGLTLRRAWPELPGAVGMWLWTEPLEGRCGSVSIWQDEQALRKFVAWPDHVAIVRRYRGRGKLRSTTWTTTQPDPGVWARACSYLSGAS</sequence>
<gene>
    <name evidence="1" type="ORF">H4W80_001709</name>
</gene>
<organism evidence="1 2">
    <name type="scientific">Nonomuraea angiospora</name>
    <dbReference type="NCBI Taxonomy" id="46172"/>
    <lineage>
        <taxon>Bacteria</taxon>
        <taxon>Bacillati</taxon>
        <taxon>Actinomycetota</taxon>
        <taxon>Actinomycetes</taxon>
        <taxon>Streptosporangiales</taxon>
        <taxon>Streptosporangiaceae</taxon>
        <taxon>Nonomuraea</taxon>
    </lineage>
</organism>
<name>A0ABR9LTP5_9ACTN</name>
<evidence type="ECO:0008006" key="3">
    <source>
        <dbReference type="Google" id="ProtNLM"/>
    </source>
</evidence>
<accession>A0ABR9LTP5</accession>
<reference evidence="1 2" key="1">
    <citation type="submission" date="2020-10" db="EMBL/GenBank/DDBJ databases">
        <title>Sequencing the genomes of 1000 actinobacteria strains.</title>
        <authorList>
            <person name="Klenk H.-P."/>
        </authorList>
    </citation>
    <scope>NUCLEOTIDE SEQUENCE [LARGE SCALE GENOMIC DNA]</scope>
    <source>
        <strain evidence="1 2">DSM 43173</strain>
    </source>
</reference>